<dbReference type="STRING" id="282197.SAMN04488517_10918"/>
<name>A0A0M6XU62_9RHOB</name>
<proteinExistence type="inferred from homology"/>
<evidence type="ECO:0000313" key="3">
    <source>
        <dbReference type="EMBL" id="CTQ34676.1"/>
    </source>
</evidence>
<dbReference type="EMBL" id="CXPG01000024">
    <property type="protein sequence ID" value="CTQ34676.1"/>
    <property type="molecule type" value="Genomic_DNA"/>
</dbReference>
<dbReference type="Gene3D" id="2.60.40.200">
    <property type="entry name" value="Superoxide dismutase, copper/zinc binding domain"/>
    <property type="match status" value="1"/>
</dbReference>
<evidence type="ECO:0000256" key="1">
    <source>
        <dbReference type="ARBA" id="ARBA00010457"/>
    </source>
</evidence>
<dbReference type="SUPFAM" id="SSF49329">
    <property type="entry name" value="Cu,Zn superoxide dismutase-like"/>
    <property type="match status" value="1"/>
</dbReference>
<gene>
    <name evidence="3" type="ORF">JAN5088_03472</name>
</gene>
<dbReference type="GO" id="GO:0046872">
    <property type="term" value="F:metal ion binding"/>
    <property type="evidence" value="ECO:0007669"/>
    <property type="project" value="InterPro"/>
</dbReference>
<dbReference type="Proteomes" id="UP000048908">
    <property type="component" value="Unassembled WGS sequence"/>
</dbReference>
<dbReference type="AlphaFoldDB" id="A0A0M6XU62"/>
<protein>
    <recommendedName>
        <fullName evidence="5">CHRD domain protein</fullName>
    </recommendedName>
</protein>
<keyword evidence="2" id="KW-0732">Signal</keyword>
<evidence type="ECO:0000256" key="2">
    <source>
        <dbReference type="SAM" id="SignalP"/>
    </source>
</evidence>
<evidence type="ECO:0008006" key="5">
    <source>
        <dbReference type="Google" id="ProtNLM"/>
    </source>
</evidence>
<organism evidence="3 4">
    <name type="scientific">Jannaschia rubra</name>
    <dbReference type="NCBI Taxonomy" id="282197"/>
    <lineage>
        <taxon>Bacteria</taxon>
        <taxon>Pseudomonadati</taxon>
        <taxon>Pseudomonadota</taxon>
        <taxon>Alphaproteobacteria</taxon>
        <taxon>Rhodobacterales</taxon>
        <taxon>Roseobacteraceae</taxon>
        <taxon>Jannaschia</taxon>
    </lineage>
</organism>
<reference evidence="3 4" key="1">
    <citation type="submission" date="2015-07" db="EMBL/GenBank/DDBJ databases">
        <authorList>
            <person name="Noorani M."/>
        </authorList>
    </citation>
    <scope>NUCLEOTIDE SEQUENCE [LARGE SCALE GENOMIC DNA]</scope>
    <source>
        <strain evidence="3 4">CECT 5088</strain>
    </source>
</reference>
<keyword evidence="4" id="KW-1185">Reference proteome</keyword>
<accession>A0A0M6XU62</accession>
<feature type="signal peptide" evidence="2">
    <location>
        <begin position="1"/>
        <end position="23"/>
    </location>
</feature>
<sequence>MKTPDLLPLLVALLVGAPVAATAETWRGEIVPLNQERTAQSPSGTVTLSRGDGQLTIELTAEGLSPGMHLAHLHGFEGADPAEARCPGADADSNGDGVVDLIETREAAGVTMIPLTADPASLAIQADTYPEANGDGAMEYRQTVDLTALEEALRDKFDAPPALERRVLFIHGVTEQVDVPDSAQSLEGVPARVTLPIACAELEPAEQ</sequence>
<dbReference type="InterPro" id="IPR036423">
    <property type="entry name" value="SOD-like_Cu/Zn_dom_sf"/>
</dbReference>
<feature type="chain" id="PRO_5005807181" description="CHRD domain protein" evidence="2">
    <location>
        <begin position="24"/>
        <end position="207"/>
    </location>
</feature>
<dbReference type="OrthoDB" id="7854479at2"/>
<evidence type="ECO:0000313" key="4">
    <source>
        <dbReference type="Proteomes" id="UP000048908"/>
    </source>
</evidence>
<comment type="similarity">
    <text evidence="1">Belongs to the Cu-Zn superoxide dismutase family.</text>
</comment>
<dbReference type="GO" id="GO:0006801">
    <property type="term" value="P:superoxide metabolic process"/>
    <property type="evidence" value="ECO:0007669"/>
    <property type="project" value="InterPro"/>
</dbReference>
<dbReference type="RefSeq" id="WP_055684044.1">
    <property type="nucleotide sequence ID" value="NZ_CXPG01000024.1"/>
</dbReference>